<dbReference type="AlphaFoldDB" id="A0A8X6XGJ9"/>
<proteinExistence type="predicted"/>
<sequence length="105" mass="12127">MQVIFSDTSFDFIKKPELEYLLRTVPSRKKKAEMVFNLVLLSYLSGLSDNENDFLSLMGMEKNFSRKDISIPLNETFGNDSSTTCDGYYDKVVEMMREESKDKGK</sequence>
<reference evidence="1" key="1">
    <citation type="submission" date="2020-08" db="EMBL/GenBank/DDBJ databases">
        <title>Multicomponent nature underlies the extraordinary mechanical properties of spider dragline silk.</title>
        <authorList>
            <person name="Kono N."/>
            <person name="Nakamura H."/>
            <person name="Mori M."/>
            <person name="Yoshida Y."/>
            <person name="Ohtoshi R."/>
            <person name="Malay A.D."/>
            <person name="Moran D.A.P."/>
            <person name="Tomita M."/>
            <person name="Numata K."/>
            <person name="Arakawa K."/>
        </authorList>
    </citation>
    <scope>NUCLEOTIDE SEQUENCE</scope>
</reference>
<dbReference type="EMBL" id="BMAV01009277">
    <property type="protein sequence ID" value="GFY53453.1"/>
    <property type="molecule type" value="Genomic_DNA"/>
</dbReference>
<gene>
    <name evidence="1" type="ORF">TNIN_265271</name>
</gene>
<keyword evidence="2" id="KW-1185">Reference proteome</keyword>
<comment type="caution">
    <text evidence="1">The sequence shown here is derived from an EMBL/GenBank/DDBJ whole genome shotgun (WGS) entry which is preliminary data.</text>
</comment>
<organism evidence="1 2">
    <name type="scientific">Trichonephila inaurata madagascariensis</name>
    <dbReference type="NCBI Taxonomy" id="2747483"/>
    <lineage>
        <taxon>Eukaryota</taxon>
        <taxon>Metazoa</taxon>
        <taxon>Ecdysozoa</taxon>
        <taxon>Arthropoda</taxon>
        <taxon>Chelicerata</taxon>
        <taxon>Arachnida</taxon>
        <taxon>Araneae</taxon>
        <taxon>Araneomorphae</taxon>
        <taxon>Entelegynae</taxon>
        <taxon>Araneoidea</taxon>
        <taxon>Nephilidae</taxon>
        <taxon>Trichonephila</taxon>
        <taxon>Trichonephila inaurata</taxon>
    </lineage>
</organism>
<evidence type="ECO:0000313" key="2">
    <source>
        <dbReference type="Proteomes" id="UP000886998"/>
    </source>
</evidence>
<evidence type="ECO:0000313" key="1">
    <source>
        <dbReference type="EMBL" id="GFY53453.1"/>
    </source>
</evidence>
<accession>A0A8X6XGJ9</accession>
<name>A0A8X6XGJ9_9ARAC</name>
<dbReference type="Proteomes" id="UP000886998">
    <property type="component" value="Unassembled WGS sequence"/>
</dbReference>
<protein>
    <submittedName>
        <fullName evidence="1">Uncharacterized protein</fullName>
    </submittedName>
</protein>
<dbReference type="OrthoDB" id="10440642at2759"/>